<dbReference type="PANTHER" id="PTHR12756">
    <property type="entry name" value="CYTOSOLIC CARBOXYPEPTIDASE"/>
    <property type="match status" value="1"/>
</dbReference>
<dbReference type="EMBL" id="CAJOBJ010045548">
    <property type="protein sequence ID" value="CAF4348232.1"/>
    <property type="molecule type" value="Genomic_DNA"/>
</dbReference>
<dbReference type="InterPro" id="IPR050821">
    <property type="entry name" value="Cytosolic_carboxypeptidase"/>
</dbReference>
<reference evidence="3" key="1">
    <citation type="submission" date="2021-02" db="EMBL/GenBank/DDBJ databases">
        <authorList>
            <person name="Nowell W R."/>
        </authorList>
    </citation>
    <scope>NUCLEOTIDE SEQUENCE</scope>
</reference>
<sequence>PTSLYNNGMKPLMYSVSDADDKGIGWRRWGEEIVYYKNNLTAPDNPSSNMYSLTWTCKFPNDN</sequence>
<dbReference type="Proteomes" id="UP000681720">
    <property type="component" value="Unassembled WGS sequence"/>
</dbReference>
<proteinExistence type="predicted"/>
<dbReference type="Proteomes" id="UP000681967">
    <property type="component" value="Unassembled WGS sequence"/>
</dbReference>
<dbReference type="AlphaFoldDB" id="A0A8S2UPD6"/>
<gene>
    <name evidence="2" type="ORF">BYL167_LOCUS24516</name>
    <name evidence="3" type="ORF">GIL414_LOCUS27860</name>
</gene>
<evidence type="ECO:0000256" key="1">
    <source>
        <dbReference type="ARBA" id="ARBA00001947"/>
    </source>
</evidence>
<evidence type="ECO:0000313" key="3">
    <source>
        <dbReference type="EMBL" id="CAF4348232.1"/>
    </source>
</evidence>
<feature type="non-terminal residue" evidence="3">
    <location>
        <position position="63"/>
    </location>
</feature>
<protein>
    <submittedName>
        <fullName evidence="3">Uncharacterized protein</fullName>
    </submittedName>
</protein>
<comment type="cofactor">
    <cofactor evidence="1">
        <name>Zn(2+)</name>
        <dbReference type="ChEBI" id="CHEBI:29105"/>
    </cofactor>
</comment>
<comment type="caution">
    <text evidence="3">The sequence shown here is derived from an EMBL/GenBank/DDBJ whole genome shotgun (WGS) entry which is preliminary data.</text>
</comment>
<evidence type="ECO:0000313" key="2">
    <source>
        <dbReference type="EMBL" id="CAF4224276.1"/>
    </source>
</evidence>
<feature type="non-terminal residue" evidence="3">
    <location>
        <position position="1"/>
    </location>
</feature>
<organism evidence="3 4">
    <name type="scientific">Rotaria magnacalcarata</name>
    <dbReference type="NCBI Taxonomy" id="392030"/>
    <lineage>
        <taxon>Eukaryota</taxon>
        <taxon>Metazoa</taxon>
        <taxon>Spiralia</taxon>
        <taxon>Gnathifera</taxon>
        <taxon>Rotifera</taxon>
        <taxon>Eurotatoria</taxon>
        <taxon>Bdelloidea</taxon>
        <taxon>Philodinida</taxon>
        <taxon>Philodinidae</taxon>
        <taxon>Rotaria</taxon>
    </lineage>
</organism>
<accession>A0A8S2UPD6</accession>
<dbReference type="PANTHER" id="PTHR12756:SF45">
    <property type="entry name" value="CYTOSOLIC CARBOXYPEPTIDASE NNA1"/>
    <property type="match status" value="1"/>
</dbReference>
<dbReference type="EMBL" id="CAJOBH010021498">
    <property type="protein sequence ID" value="CAF4224276.1"/>
    <property type="molecule type" value="Genomic_DNA"/>
</dbReference>
<evidence type="ECO:0000313" key="4">
    <source>
        <dbReference type="Proteomes" id="UP000681720"/>
    </source>
</evidence>
<name>A0A8S2UPD6_9BILA</name>